<feature type="chain" id="PRO_5043449456" evidence="1">
    <location>
        <begin position="18"/>
        <end position="385"/>
    </location>
</feature>
<proteinExistence type="predicted"/>
<dbReference type="PANTHER" id="PTHR34590:SF10">
    <property type="entry name" value="RECEPTOR-LIKE PROTEIN KINASE HERK 1"/>
    <property type="match status" value="1"/>
</dbReference>
<sequence>MWITICSCSAGAFPCTACVTQGIMVFARNVPLSWKLDIFGLAIEQKLDVIVRRIMEGHHRMGMVVIIDSASGSLADFACEVEITESKVAEDLAFFDLGIKMGELDLLLKIEWVQDIPPEGLEQRTEELTNSAAEYAQSWLRRAKEAARQDRRRFEKLLNVEAMMPTPLDPERFSFWLATLTDRRPYERLELLRVRDTKEDTKLDDGQTFKSDYVLQSYLETNVEITRLRWHWLFFYFHSLPHPVYNLTSAVFSITTDEFVLLHDFFVKGNSISAFEEYLFNVSNDRFSLIFNPKERSFAFINAIEVVSTADGLVSDSAFMVPQGGTLNGLFKHAFEVCYRLNVGGPTIIPMNDTLSRTGLLDTAYNVFPQGAKNASITPGAVKYP</sequence>
<dbReference type="Proteomes" id="UP001314170">
    <property type="component" value="Unassembled WGS sequence"/>
</dbReference>
<evidence type="ECO:0000313" key="2">
    <source>
        <dbReference type="EMBL" id="CAK7322814.1"/>
    </source>
</evidence>
<reference evidence="2 3" key="1">
    <citation type="submission" date="2024-01" db="EMBL/GenBank/DDBJ databases">
        <authorList>
            <person name="Waweru B."/>
        </authorList>
    </citation>
    <scope>NUCLEOTIDE SEQUENCE [LARGE SCALE GENOMIC DNA]</scope>
</reference>
<dbReference type="AlphaFoldDB" id="A0AAV1QQ29"/>
<protein>
    <submittedName>
        <fullName evidence="2">Uncharacterized protein</fullName>
    </submittedName>
</protein>
<organism evidence="2 3">
    <name type="scientific">Dovyalis caffra</name>
    <dbReference type="NCBI Taxonomy" id="77055"/>
    <lineage>
        <taxon>Eukaryota</taxon>
        <taxon>Viridiplantae</taxon>
        <taxon>Streptophyta</taxon>
        <taxon>Embryophyta</taxon>
        <taxon>Tracheophyta</taxon>
        <taxon>Spermatophyta</taxon>
        <taxon>Magnoliopsida</taxon>
        <taxon>eudicotyledons</taxon>
        <taxon>Gunneridae</taxon>
        <taxon>Pentapetalae</taxon>
        <taxon>rosids</taxon>
        <taxon>fabids</taxon>
        <taxon>Malpighiales</taxon>
        <taxon>Salicaceae</taxon>
        <taxon>Flacourtieae</taxon>
        <taxon>Dovyalis</taxon>
    </lineage>
</organism>
<keyword evidence="1" id="KW-0732">Signal</keyword>
<feature type="signal peptide" evidence="1">
    <location>
        <begin position="1"/>
        <end position="17"/>
    </location>
</feature>
<comment type="caution">
    <text evidence="2">The sequence shown here is derived from an EMBL/GenBank/DDBJ whole genome shotgun (WGS) entry which is preliminary data.</text>
</comment>
<dbReference type="GO" id="GO:0004714">
    <property type="term" value="F:transmembrane receptor protein tyrosine kinase activity"/>
    <property type="evidence" value="ECO:0007669"/>
    <property type="project" value="InterPro"/>
</dbReference>
<evidence type="ECO:0000256" key="1">
    <source>
        <dbReference type="SAM" id="SignalP"/>
    </source>
</evidence>
<dbReference type="PANTHER" id="PTHR34590">
    <property type="entry name" value="OS03G0124300 PROTEIN-RELATED"/>
    <property type="match status" value="1"/>
</dbReference>
<keyword evidence="3" id="KW-1185">Reference proteome</keyword>
<accession>A0AAV1QQ29</accession>
<dbReference type="EMBL" id="CAWUPB010000030">
    <property type="protein sequence ID" value="CAK7322814.1"/>
    <property type="molecule type" value="Genomic_DNA"/>
</dbReference>
<dbReference type="InterPro" id="IPR015947">
    <property type="entry name" value="PUA-like_sf"/>
</dbReference>
<gene>
    <name evidence="2" type="ORF">DCAF_LOCUS425</name>
</gene>
<evidence type="ECO:0000313" key="3">
    <source>
        <dbReference type="Proteomes" id="UP001314170"/>
    </source>
</evidence>
<name>A0AAV1QQ29_9ROSI</name>
<dbReference type="InterPro" id="IPR045272">
    <property type="entry name" value="ANXUR1/2-like"/>
</dbReference>
<dbReference type="SUPFAM" id="SSF88697">
    <property type="entry name" value="PUA domain-like"/>
    <property type="match status" value="1"/>
</dbReference>